<dbReference type="AlphaFoldDB" id="A0A553GW88"/>
<dbReference type="EMBL" id="VJOY01000011">
    <property type="protein sequence ID" value="TRX73777.1"/>
    <property type="molecule type" value="Genomic_DNA"/>
</dbReference>
<proteinExistence type="predicted"/>
<dbReference type="Proteomes" id="UP000315235">
    <property type="component" value="Unassembled WGS sequence"/>
</dbReference>
<keyword evidence="2" id="KW-1185">Reference proteome</keyword>
<evidence type="ECO:0000313" key="1">
    <source>
        <dbReference type="EMBL" id="TRX73777.1"/>
    </source>
</evidence>
<name>A0A553GW88_9PSED</name>
<dbReference type="OrthoDB" id="6883295at2"/>
<comment type="caution">
    <text evidence="1">The sequence shown here is derived from an EMBL/GenBank/DDBJ whole genome shotgun (WGS) entry which is preliminary data.</text>
</comment>
<protein>
    <submittedName>
        <fullName evidence="1">Uncharacterized protein</fullName>
    </submittedName>
</protein>
<organism evidence="1 2">
    <name type="scientific">Pseudomonas mangiferae</name>
    <dbReference type="NCBI Taxonomy" id="2593654"/>
    <lineage>
        <taxon>Bacteria</taxon>
        <taxon>Pseudomonadati</taxon>
        <taxon>Pseudomonadota</taxon>
        <taxon>Gammaproteobacteria</taxon>
        <taxon>Pseudomonadales</taxon>
        <taxon>Pseudomonadaceae</taxon>
        <taxon>Pseudomonas</taxon>
    </lineage>
</organism>
<accession>A0A553GW88</accession>
<evidence type="ECO:0000313" key="2">
    <source>
        <dbReference type="Proteomes" id="UP000315235"/>
    </source>
</evidence>
<reference evidence="1 2" key="1">
    <citation type="submission" date="2019-07" db="EMBL/GenBank/DDBJ databases">
        <title>Pseudomonas mangiferae sp. nov., isolated from bark of mango tree in Thailand.</title>
        <authorList>
            <person name="Srisuk N."/>
            <person name="Anurat P."/>
        </authorList>
    </citation>
    <scope>NUCLEOTIDE SEQUENCE [LARGE SCALE GENOMIC DNA]</scope>
    <source>
        <strain evidence="1 2">DMKU_BBB3-04</strain>
    </source>
</reference>
<dbReference type="RefSeq" id="WP_143489237.1">
    <property type="nucleotide sequence ID" value="NZ_VJOY01000011.1"/>
</dbReference>
<gene>
    <name evidence="1" type="ORF">FM069_15295</name>
</gene>
<sequence>MNSAEQFLPDFLRALDDVAKPLFEGVAAEAREKGLSASVKADDDEFGNPYLQLRILGEDDREISAYSLKSNVVSHMVVHIESFGPNEENKEIRTNAASINRAVLETELAAFFVKSVGSRLDFVQDAHPVGF</sequence>